<dbReference type="InterPro" id="IPR029044">
    <property type="entry name" value="Nucleotide-diphossugar_trans"/>
</dbReference>
<evidence type="ECO:0000313" key="5">
    <source>
        <dbReference type="EMBL" id="RVU37467.1"/>
    </source>
</evidence>
<gene>
    <name evidence="5" type="ORF">EOE67_09755</name>
</gene>
<reference evidence="5 6" key="1">
    <citation type="submission" date="2019-01" db="EMBL/GenBank/DDBJ databases">
        <authorList>
            <person name="Chen W.-M."/>
        </authorList>
    </citation>
    <scope>NUCLEOTIDE SEQUENCE [LARGE SCALE GENOMIC DNA]</scope>
    <source>
        <strain evidence="5 6">KYPC3</strain>
    </source>
</reference>
<dbReference type="Pfam" id="PF00535">
    <property type="entry name" value="Glycos_transf_2"/>
    <property type="match status" value="1"/>
</dbReference>
<accession>A0A437QSI3</accession>
<name>A0A437QSI3_9GAMM</name>
<dbReference type="OrthoDB" id="7248516at2"/>
<dbReference type="GO" id="GO:0016757">
    <property type="term" value="F:glycosyltransferase activity"/>
    <property type="evidence" value="ECO:0007669"/>
    <property type="project" value="UniProtKB-KW"/>
</dbReference>
<organism evidence="5 6">
    <name type="scientific">Rheinheimera riviphila</name>
    <dbReference type="NCBI Taxonomy" id="1834037"/>
    <lineage>
        <taxon>Bacteria</taxon>
        <taxon>Pseudomonadati</taxon>
        <taxon>Pseudomonadota</taxon>
        <taxon>Gammaproteobacteria</taxon>
        <taxon>Chromatiales</taxon>
        <taxon>Chromatiaceae</taxon>
        <taxon>Rheinheimera</taxon>
    </lineage>
</organism>
<evidence type="ECO:0000256" key="1">
    <source>
        <dbReference type="ARBA" id="ARBA00006739"/>
    </source>
</evidence>
<keyword evidence="6" id="KW-1185">Reference proteome</keyword>
<proteinExistence type="inferred from homology"/>
<dbReference type="AlphaFoldDB" id="A0A437QSI3"/>
<feature type="domain" description="Glycosyltransferase 2-like" evidence="4">
    <location>
        <begin position="6"/>
        <end position="107"/>
    </location>
</feature>
<evidence type="ECO:0000313" key="6">
    <source>
        <dbReference type="Proteomes" id="UP000283077"/>
    </source>
</evidence>
<dbReference type="Proteomes" id="UP000283077">
    <property type="component" value="Unassembled WGS sequence"/>
</dbReference>
<dbReference type="PANTHER" id="PTHR43179:SF12">
    <property type="entry name" value="GALACTOFURANOSYLTRANSFERASE GLFT2"/>
    <property type="match status" value="1"/>
</dbReference>
<keyword evidence="3 5" id="KW-0808">Transferase</keyword>
<dbReference type="RefSeq" id="WP_127698909.1">
    <property type="nucleotide sequence ID" value="NZ_SACS01000009.1"/>
</dbReference>
<evidence type="ECO:0000259" key="4">
    <source>
        <dbReference type="Pfam" id="PF00535"/>
    </source>
</evidence>
<protein>
    <submittedName>
        <fullName evidence="5">Glycosyltransferase family 2 protein</fullName>
    </submittedName>
</protein>
<dbReference type="EMBL" id="SACS01000009">
    <property type="protein sequence ID" value="RVU37467.1"/>
    <property type="molecule type" value="Genomic_DNA"/>
</dbReference>
<dbReference type="SUPFAM" id="SSF53448">
    <property type="entry name" value="Nucleotide-diphospho-sugar transferases"/>
    <property type="match status" value="1"/>
</dbReference>
<sequence length="291" mass="32742">MINVAVLLTCHNRREKTLRCLATLARQQLTGICLTIYLVDDGSVDGTKDAVASQYPDVILLEGHGELYWNGGMRLCWQRALQDGADFYLWLNDDVSLVNDAIDRLVACYLYQASLHQVGAVIGTMLDPTANKPSYGGRNKKYSFHPLALSDVLIPGESAIECDYINGNLCLIPAKAQQTIGILSDRFTHSMGDFDYGLRLQAAGFSLWVAPGQFGYCTPHLIKGSVRDASIDMATRLQWTKKPNVWPPLQEWLWFVRLHGGPIRPFLQVKAILRRQLPRLWLWLNQSRPEA</sequence>
<dbReference type="PANTHER" id="PTHR43179">
    <property type="entry name" value="RHAMNOSYLTRANSFERASE WBBL"/>
    <property type="match status" value="1"/>
</dbReference>
<evidence type="ECO:0000256" key="2">
    <source>
        <dbReference type="ARBA" id="ARBA00022676"/>
    </source>
</evidence>
<dbReference type="InterPro" id="IPR001173">
    <property type="entry name" value="Glyco_trans_2-like"/>
</dbReference>
<comment type="caution">
    <text evidence="5">The sequence shown here is derived from an EMBL/GenBank/DDBJ whole genome shotgun (WGS) entry which is preliminary data.</text>
</comment>
<keyword evidence="2" id="KW-0328">Glycosyltransferase</keyword>
<comment type="similarity">
    <text evidence="1">Belongs to the glycosyltransferase 2 family.</text>
</comment>
<evidence type="ECO:0000256" key="3">
    <source>
        <dbReference type="ARBA" id="ARBA00022679"/>
    </source>
</evidence>
<dbReference type="Gene3D" id="3.90.550.10">
    <property type="entry name" value="Spore Coat Polysaccharide Biosynthesis Protein SpsA, Chain A"/>
    <property type="match status" value="1"/>
</dbReference>